<accession>A0A220VGP2</accession>
<dbReference type="Gene3D" id="1.10.10.60">
    <property type="entry name" value="Homeodomain-like"/>
    <property type="match status" value="2"/>
</dbReference>
<dbReference type="InterPro" id="IPR014710">
    <property type="entry name" value="RmlC-like_jellyroll"/>
</dbReference>
<feature type="domain" description="HTH araC/xylS-type" evidence="4">
    <location>
        <begin position="160"/>
        <end position="256"/>
    </location>
</feature>
<dbReference type="Proteomes" id="UP000242175">
    <property type="component" value="Chromosome small"/>
</dbReference>
<dbReference type="SMART" id="SM00342">
    <property type="entry name" value="HTH_ARAC"/>
    <property type="match status" value="1"/>
</dbReference>
<organism evidence="5 6">
    <name type="scientific">Paraphotobacterium marinum</name>
    <dbReference type="NCBI Taxonomy" id="1755811"/>
    <lineage>
        <taxon>Bacteria</taxon>
        <taxon>Pseudomonadati</taxon>
        <taxon>Pseudomonadota</taxon>
        <taxon>Gammaproteobacteria</taxon>
        <taxon>Vibrionales</taxon>
        <taxon>Vibrionaceae</taxon>
        <taxon>Paraphotobacterium</taxon>
    </lineage>
</organism>
<dbReference type="Pfam" id="PF12833">
    <property type="entry name" value="HTH_18"/>
    <property type="match status" value="1"/>
</dbReference>
<dbReference type="InterPro" id="IPR009057">
    <property type="entry name" value="Homeodomain-like_sf"/>
</dbReference>
<evidence type="ECO:0000256" key="1">
    <source>
        <dbReference type="ARBA" id="ARBA00023015"/>
    </source>
</evidence>
<dbReference type="EMBL" id="CP022356">
    <property type="protein sequence ID" value="ASK79527.1"/>
    <property type="molecule type" value="Genomic_DNA"/>
</dbReference>
<dbReference type="KEGG" id="pmai:CF386_10750"/>
<dbReference type="InterPro" id="IPR011051">
    <property type="entry name" value="RmlC_Cupin_sf"/>
</dbReference>
<dbReference type="SUPFAM" id="SSF51182">
    <property type="entry name" value="RmlC-like cupins"/>
    <property type="match status" value="1"/>
</dbReference>
<dbReference type="RefSeq" id="WP_089074435.1">
    <property type="nucleotide sequence ID" value="NZ_CBCSAM010000008.1"/>
</dbReference>
<keyword evidence="6" id="KW-1185">Reference proteome</keyword>
<dbReference type="PROSITE" id="PS01124">
    <property type="entry name" value="HTH_ARAC_FAMILY_2"/>
    <property type="match status" value="1"/>
</dbReference>
<keyword evidence="3" id="KW-0804">Transcription</keyword>
<evidence type="ECO:0000259" key="4">
    <source>
        <dbReference type="PROSITE" id="PS01124"/>
    </source>
</evidence>
<dbReference type="InterPro" id="IPR018060">
    <property type="entry name" value="HTH_AraC"/>
</dbReference>
<protein>
    <recommendedName>
        <fullName evidence="4">HTH araC/xylS-type domain-containing protein</fullName>
    </recommendedName>
</protein>
<dbReference type="SUPFAM" id="SSF46689">
    <property type="entry name" value="Homeodomain-like"/>
    <property type="match status" value="1"/>
</dbReference>
<dbReference type="Gene3D" id="2.60.120.10">
    <property type="entry name" value="Jelly Rolls"/>
    <property type="match status" value="1"/>
</dbReference>
<sequence>MKQIEVAPEEHIKFIDESKLPLITNPFNEEWNHYEHSHNKTQITFVDNGLLKVNIDNQIYLITSGFLILIPPKFNHSVEIQKNSKLLTVFTETQLMIKPNCIMATPFLKSLLIKLDNTFPNEQLPKQLANSFSEILKHEIKDISSETNYKMLVPKNKKLVSIISYIDAHLSEKLSLSDISSRFFISDRHLSRLFKNETGLSFSDWIQKYKFLISVNRLSVAKSTTVVAKELGYDSDSSFIKMFKKFTNGKTPSKFF</sequence>
<dbReference type="PANTHER" id="PTHR11019:SF199">
    <property type="entry name" value="HTH-TYPE TRANSCRIPTIONAL REGULATOR NIMR"/>
    <property type="match status" value="1"/>
</dbReference>
<name>A0A220VGP2_9GAMM</name>
<evidence type="ECO:0000256" key="3">
    <source>
        <dbReference type="ARBA" id="ARBA00023163"/>
    </source>
</evidence>
<evidence type="ECO:0000256" key="2">
    <source>
        <dbReference type="ARBA" id="ARBA00023125"/>
    </source>
</evidence>
<dbReference type="GO" id="GO:0043565">
    <property type="term" value="F:sequence-specific DNA binding"/>
    <property type="evidence" value="ECO:0007669"/>
    <property type="project" value="InterPro"/>
</dbReference>
<dbReference type="OrthoDB" id="5949386at2"/>
<dbReference type="GO" id="GO:0003700">
    <property type="term" value="F:DNA-binding transcription factor activity"/>
    <property type="evidence" value="ECO:0007669"/>
    <property type="project" value="InterPro"/>
</dbReference>
<evidence type="ECO:0000313" key="6">
    <source>
        <dbReference type="Proteomes" id="UP000242175"/>
    </source>
</evidence>
<dbReference type="InterPro" id="IPR003313">
    <property type="entry name" value="AraC-bd"/>
</dbReference>
<evidence type="ECO:0000313" key="5">
    <source>
        <dbReference type="EMBL" id="ASK79527.1"/>
    </source>
</evidence>
<dbReference type="AlphaFoldDB" id="A0A220VGP2"/>
<dbReference type="PANTHER" id="PTHR11019">
    <property type="entry name" value="HTH-TYPE TRANSCRIPTIONAL REGULATOR NIMR"/>
    <property type="match status" value="1"/>
</dbReference>
<keyword evidence="1" id="KW-0805">Transcription regulation</keyword>
<gene>
    <name evidence="5" type="ORF">CF386_10750</name>
</gene>
<proteinExistence type="predicted"/>
<reference evidence="5 6" key="1">
    <citation type="journal article" date="2016" name="Int. J. Syst. Evol. Microbiol.">
        <title>Paraphotobacterium marinum gen. nov., sp. nov., a member of the family Vibrionaceae, isolated from surface seawater.</title>
        <authorList>
            <person name="Huang Z."/>
            <person name="Dong C."/>
            <person name="Shao Z."/>
        </authorList>
    </citation>
    <scope>NUCLEOTIDE SEQUENCE [LARGE SCALE GENOMIC DNA]</scope>
    <source>
        <strain evidence="5 6">NSCS20N07D</strain>
    </source>
</reference>
<dbReference type="Pfam" id="PF02311">
    <property type="entry name" value="AraC_binding"/>
    <property type="match status" value="1"/>
</dbReference>
<keyword evidence="2" id="KW-0238">DNA-binding</keyword>